<name>A0ABW0HQB8_9BACL</name>
<dbReference type="EMBL" id="JBHSMI010000011">
    <property type="protein sequence ID" value="MFC5402272.1"/>
    <property type="molecule type" value="Genomic_DNA"/>
</dbReference>
<evidence type="ECO:0000313" key="1">
    <source>
        <dbReference type="EMBL" id="MFC5402272.1"/>
    </source>
</evidence>
<keyword evidence="2" id="KW-1185">Reference proteome</keyword>
<comment type="caution">
    <text evidence="1">The sequence shown here is derived from an EMBL/GenBank/DDBJ whole genome shotgun (WGS) entry which is preliminary data.</text>
</comment>
<dbReference type="Proteomes" id="UP001596113">
    <property type="component" value="Unassembled WGS sequence"/>
</dbReference>
<protein>
    <recommendedName>
        <fullName evidence="3">Restriction endonuclease domain-containing protein</fullName>
    </recommendedName>
</protein>
<evidence type="ECO:0000313" key="2">
    <source>
        <dbReference type="Proteomes" id="UP001596113"/>
    </source>
</evidence>
<reference evidence="2" key="1">
    <citation type="journal article" date="2019" name="Int. J. Syst. Evol. Microbiol.">
        <title>The Global Catalogue of Microorganisms (GCM) 10K type strain sequencing project: providing services to taxonomists for standard genome sequencing and annotation.</title>
        <authorList>
            <consortium name="The Broad Institute Genomics Platform"/>
            <consortium name="The Broad Institute Genome Sequencing Center for Infectious Disease"/>
            <person name="Wu L."/>
            <person name="Ma J."/>
        </authorList>
    </citation>
    <scope>NUCLEOTIDE SEQUENCE [LARGE SCALE GENOMIC DNA]</scope>
    <source>
        <strain evidence="2">CGMCC 1.18575</strain>
    </source>
</reference>
<dbReference type="RefSeq" id="WP_378130574.1">
    <property type="nucleotide sequence ID" value="NZ_JBHSMI010000011.1"/>
</dbReference>
<organism evidence="1 2">
    <name type="scientific">Cohnella soli</name>
    <dbReference type="NCBI Taxonomy" id="425005"/>
    <lineage>
        <taxon>Bacteria</taxon>
        <taxon>Bacillati</taxon>
        <taxon>Bacillota</taxon>
        <taxon>Bacilli</taxon>
        <taxon>Bacillales</taxon>
        <taxon>Paenibacillaceae</taxon>
        <taxon>Cohnella</taxon>
    </lineage>
</organism>
<proteinExistence type="predicted"/>
<gene>
    <name evidence="1" type="ORF">ACFPOF_05945</name>
</gene>
<sequence length="294" mass="33263">MPAKVELTGDVQSVRKFAHPEIKNMYWTCLEVLDDAGTYNALDNLPIPEALTYTVLLNDKLMHIVSNQLQIANTELVGSKIFIGGRPIINLPPGVLGRGSIALVAHFARSEAQPAEYTNAMKDTKIFWPIDKLVVPDEFKAHVPKQEKIQAALSYYYENGEMEKPVLVQVNDDGTGTMKDGYVRYIASLQIEREQIWVVGEGVEQLYQTDADEIAEDGTQKKMWPLESIVIPEGFKPPREEKILSAMAYYEENGQMEKPIEIIVLPEGIVQLRDGLARYYAYQRLGIKKAWIIY</sequence>
<dbReference type="InterPro" id="IPR036086">
    <property type="entry name" value="ParB/Sulfiredoxin_sf"/>
</dbReference>
<dbReference type="SUPFAM" id="SSF110849">
    <property type="entry name" value="ParB/Sulfiredoxin"/>
    <property type="match status" value="1"/>
</dbReference>
<evidence type="ECO:0008006" key="3">
    <source>
        <dbReference type="Google" id="ProtNLM"/>
    </source>
</evidence>
<accession>A0ABW0HQB8</accession>